<evidence type="ECO:0000256" key="2">
    <source>
        <dbReference type="ARBA" id="ARBA00022741"/>
    </source>
</evidence>
<dbReference type="GO" id="GO:0016787">
    <property type="term" value="F:hydrolase activity"/>
    <property type="evidence" value="ECO:0007669"/>
    <property type="project" value="UniProtKB-KW"/>
</dbReference>
<dbReference type="Gene3D" id="3.40.50.300">
    <property type="entry name" value="P-loop containing nucleotide triphosphate hydrolases"/>
    <property type="match status" value="2"/>
</dbReference>
<dbReference type="Pfam" id="PF00271">
    <property type="entry name" value="Helicase_C"/>
    <property type="match status" value="1"/>
</dbReference>
<dbReference type="SMART" id="SM00490">
    <property type="entry name" value="HELICc"/>
    <property type="match status" value="1"/>
</dbReference>
<keyword evidence="4 10" id="KW-0347">Helicase</keyword>
<dbReference type="Pfam" id="PF00270">
    <property type="entry name" value="DEAD"/>
    <property type="match status" value="1"/>
</dbReference>
<feature type="region of interest" description="Disordered" evidence="7">
    <location>
        <begin position="556"/>
        <end position="579"/>
    </location>
</feature>
<dbReference type="PROSITE" id="PS51194">
    <property type="entry name" value="HELICASE_CTER"/>
    <property type="match status" value="1"/>
</dbReference>
<evidence type="ECO:0000259" key="9">
    <source>
        <dbReference type="PROSITE" id="PS51194"/>
    </source>
</evidence>
<feature type="compositionally biased region" description="Basic and acidic residues" evidence="7">
    <location>
        <begin position="136"/>
        <end position="146"/>
    </location>
</feature>
<dbReference type="PROSITE" id="PS51192">
    <property type="entry name" value="HELICASE_ATP_BIND_1"/>
    <property type="match status" value="1"/>
</dbReference>
<dbReference type="InterPro" id="IPR014001">
    <property type="entry name" value="Helicase_ATP-bd"/>
</dbReference>
<feature type="domain" description="Helicase C-terminal" evidence="9">
    <location>
        <begin position="382"/>
        <end position="579"/>
    </location>
</feature>
<protein>
    <recommendedName>
        <fullName evidence="1">RNA helicase</fullName>
        <ecNumber evidence="1">3.6.4.13</ecNumber>
    </recommendedName>
</protein>
<evidence type="ECO:0000256" key="5">
    <source>
        <dbReference type="ARBA" id="ARBA00022840"/>
    </source>
</evidence>
<evidence type="ECO:0000256" key="3">
    <source>
        <dbReference type="ARBA" id="ARBA00022801"/>
    </source>
</evidence>
<keyword evidence="3 10" id="KW-0378">Hydrolase</keyword>
<comment type="catalytic activity">
    <reaction evidence="6">
        <text>ATP + H2O = ADP + phosphate + H(+)</text>
        <dbReference type="Rhea" id="RHEA:13065"/>
        <dbReference type="ChEBI" id="CHEBI:15377"/>
        <dbReference type="ChEBI" id="CHEBI:15378"/>
        <dbReference type="ChEBI" id="CHEBI:30616"/>
        <dbReference type="ChEBI" id="CHEBI:43474"/>
        <dbReference type="ChEBI" id="CHEBI:456216"/>
        <dbReference type="EC" id="3.6.4.13"/>
    </reaction>
</comment>
<evidence type="ECO:0000256" key="7">
    <source>
        <dbReference type="SAM" id="MobiDB-lite"/>
    </source>
</evidence>
<dbReference type="SMART" id="SM00487">
    <property type="entry name" value="DEXDc"/>
    <property type="match status" value="1"/>
</dbReference>
<dbReference type="SUPFAM" id="SSF52540">
    <property type="entry name" value="P-loop containing nucleoside triphosphate hydrolases"/>
    <property type="match status" value="1"/>
</dbReference>
<accession>A0ABR3A5Q5</accession>
<evidence type="ECO:0000256" key="1">
    <source>
        <dbReference type="ARBA" id="ARBA00012552"/>
    </source>
</evidence>
<dbReference type="InterPro" id="IPR027417">
    <property type="entry name" value="P-loop_NTPase"/>
</dbReference>
<organism evidence="10 11">
    <name type="scientific">Marasmius tenuissimus</name>
    <dbReference type="NCBI Taxonomy" id="585030"/>
    <lineage>
        <taxon>Eukaryota</taxon>
        <taxon>Fungi</taxon>
        <taxon>Dikarya</taxon>
        <taxon>Basidiomycota</taxon>
        <taxon>Agaricomycotina</taxon>
        <taxon>Agaricomycetes</taxon>
        <taxon>Agaricomycetidae</taxon>
        <taxon>Agaricales</taxon>
        <taxon>Marasmiineae</taxon>
        <taxon>Marasmiaceae</taxon>
        <taxon>Marasmius</taxon>
    </lineage>
</organism>
<feature type="region of interest" description="Disordered" evidence="7">
    <location>
        <begin position="127"/>
        <end position="159"/>
    </location>
</feature>
<gene>
    <name evidence="10" type="primary">MRH4</name>
    <name evidence="10" type="ORF">AAF712_003686</name>
</gene>
<dbReference type="PANTHER" id="PTHR47960">
    <property type="entry name" value="DEAD-BOX ATP-DEPENDENT RNA HELICASE 50"/>
    <property type="match status" value="1"/>
</dbReference>
<dbReference type="InterPro" id="IPR001650">
    <property type="entry name" value="Helicase_C-like"/>
</dbReference>
<proteinExistence type="predicted"/>
<evidence type="ECO:0000313" key="10">
    <source>
        <dbReference type="EMBL" id="KAL0069321.1"/>
    </source>
</evidence>
<evidence type="ECO:0000259" key="8">
    <source>
        <dbReference type="PROSITE" id="PS51192"/>
    </source>
</evidence>
<feature type="region of interest" description="Disordered" evidence="7">
    <location>
        <begin position="190"/>
        <end position="218"/>
    </location>
</feature>
<feature type="domain" description="Helicase ATP-binding" evidence="8">
    <location>
        <begin position="40"/>
        <end position="339"/>
    </location>
</feature>
<sequence length="579" mass="63442">MPGLRSCLLGMLGPHATPTRVQTLSLNHVLPPYHESSQPSNPSSDWKQWLLASETGSGKSIAYLLPVLQALKLSELTSAPRSRPPEGKELSPRAVILAPTHELARQLAIFAKALQHEIKLRILSASRENAPSSGLERSRDRERGMRASEMSSMDLSGSDDGDFELSRKYHPVDVVIGTPMKLLEMTRGRGWEKGPDGPGSEPVATEGEDAQRKLRRGRDRIVGSAHPRTSKGEMDLGAVEWLVVDEADVLFDPDFQETTRMLLSDITAAKAKAVSSPQISSPADKQSPADALQSSKPESTSAPPSSPDAYPFNLLLTSATIPTTLHNYLTEHHPDIKRLVSPGVHKLPKDLKLEYVSWTGGNRMADVEKRIRQVWAEDSLGAATQPGSNLSQVLVFCNKTNKVRLMGQYLEAKGIKNVSVTSTSETRARGSNRHLNGFLRVLPGKEMDAGRTRKKEIVWDNELGDKSNDSGLVHPPFPSSSTVTNPSTSLTPQTHPHVLITTSLLSRGLDFAPSIKHVFIVDEPRNVLDFLHRAGRSGRAGHKGKVVVFGKFPESGRGAGRGREVKQRVGELLSRRRRR</sequence>
<evidence type="ECO:0000256" key="4">
    <source>
        <dbReference type="ARBA" id="ARBA00022806"/>
    </source>
</evidence>
<feature type="compositionally biased region" description="Polar residues" evidence="7">
    <location>
        <begin position="275"/>
        <end position="284"/>
    </location>
</feature>
<dbReference type="EMBL" id="JBBXMP010000013">
    <property type="protein sequence ID" value="KAL0069321.1"/>
    <property type="molecule type" value="Genomic_DNA"/>
</dbReference>
<evidence type="ECO:0000256" key="6">
    <source>
        <dbReference type="ARBA" id="ARBA00047984"/>
    </source>
</evidence>
<keyword evidence="5" id="KW-0067">ATP-binding</keyword>
<dbReference type="EC" id="3.6.4.13" evidence="1"/>
<dbReference type="GO" id="GO:0003724">
    <property type="term" value="F:RNA helicase activity"/>
    <property type="evidence" value="ECO:0007669"/>
    <property type="project" value="UniProtKB-EC"/>
</dbReference>
<feature type="compositionally biased region" description="Polar residues" evidence="7">
    <location>
        <begin position="292"/>
        <end position="303"/>
    </location>
</feature>
<name>A0ABR3A5Q5_9AGAR</name>
<evidence type="ECO:0000313" key="11">
    <source>
        <dbReference type="Proteomes" id="UP001437256"/>
    </source>
</evidence>
<feature type="region of interest" description="Disordered" evidence="7">
    <location>
        <begin position="273"/>
        <end position="308"/>
    </location>
</feature>
<reference evidence="10 11" key="1">
    <citation type="submission" date="2024-05" db="EMBL/GenBank/DDBJ databases">
        <title>A draft genome resource for the thread blight pathogen Marasmius tenuissimus strain MS-2.</title>
        <authorList>
            <person name="Yulfo-Soto G.E."/>
            <person name="Baruah I.K."/>
            <person name="Amoako-Attah I."/>
            <person name="Bukari Y."/>
            <person name="Meinhardt L.W."/>
            <person name="Bailey B.A."/>
            <person name="Cohen S.P."/>
        </authorList>
    </citation>
    <scope>NUCLEOTIDE SEQUENCE [LARGE SCALE GENOMIC DNA]</scope>
    <source>
        <strain evidence="10 11">MS-2</strain>
    </source>
</reference>
<comment type="caution">
    <text evidence="10">The sequence shown here is derived from an EMBL/GenBank/DDBJ whole genome shotgun (WGS) entry which is preliminary data.</text>
</comment>
<dbReference type="InterPro" id="IPR011545">
    <property type="entry name" value="DEAD/DEAH_box_helicase_dom"/>
</dbReference>
<keyword evidence="11" id="KW-1185">Reference proteome</keyword>
<keyword evidence="2" id="KW-0547">Nucleotide-binding</keyword>
<dbReference type="Proteomes" id="UP001437256">
    <property type="component" value="Unassembled WGS sequence"/>
</dbReference>